<dbReference type="AlphaFoldDB" id="A0A010SYH9"/>
<dbReference type="eggNOG" id="ENOG5033NVB">
    <property type="taxonomic scope" value="Bacteria"/>
</dbReference>
<accession>A0A010SYH9</accession>
<dbReference type="PATRIC" id="fig|1042209.11.peg.611"/>
<comment type="caution">
    <text evidence="1">The sequence shown here is derived from an EMBL/GenBank/DDBJ whole genome shotgun (WGS) entry which is preliminary data.</text>
</comment>
<dbReference type="HOGENOM" id="CLU_205971_0_0_6"/>
<dbReference type="EMBL" id="AFOY02000004">
    <property type="protein sequence ID" value="EXF95768.1"/>
    <property type="molecule type" value="Genomic_DNA"/>
</dbReference>
<protein>
    <submittedName>
        <fullName evidence="1">Uncharacterized protein</fullName>
    </submittedName>
</protein>
<dbReference type="RefSeq" id="WP_019689903.1">
    <property type="nucleotide sequence ID" value="NZ_AFOY02000004.1"/>
</dbReference>
<sequence>MNYQEACDATVSREEARREIDKHGSSFVEFMQDIGDREEYSGEEVLGWLGY</sequence>
<evidence type="ECO:0000313" key="1">
    <source>
        <dbReference type="EMBL" id="EXF95768.1"/>
    </source>
</evidence>
<dbReference type="Proteomes" id="UP000022611">
    <property type="component" value="Unassembled WGS sequence"/>
</dbReference>
<proteinExistence type="predicted"/>
<evidence type="ECO:0000313" key="2">
    <source>
        <dbReference type="Proteomes" id="UP000022611"/>
    </source>
</evidence>
<reference evidence="1 2" key="1">
    <citation type="journal article" date="2011" name="J. Bacteriol.">
        <title>Draft genome sequence of the polycyclic aromatic hydrocarbon-degrading, genetically engineered bioluminescent bioreporter Pseudomonas fluorescens HK44.</title>
        <authorList>
            <person name="Chauhan A."/>
            <person name="Layton A.C."/>
            <person name="Williams D.E."/>
            <person name="Smartt A.E."/>
            <person name="Ripp S."/>
            <person name="Karpinets T.V."/>
            <person name="Brown S.D."/>
            <person name="Sayler G.S."/>
        </authorList>
    </citation>
    <scope>NUCLEOTIDE SEQUENCE [LARGE SCALE GENOMIC DNA]</scope>
    <source>
        <strain evidence="1 2">HK44</strain>
    </source>
</reference>
<organism evidence="1 2">
    <name type="scientific">Pseudomonas fluorescens HK44</name>
    <dbReference type="NCBI Taxonomy" id="1042209"/>
    <lineage>
        <taxon>Bacteria</taxon>
        <taxon>Pseudomonadati</taxon>
        <taxon>Pseudomonadota</taxon>
        <taxon>Gammaproteobacteria</taxon>
        <taxon>Pseudomonadales</taxon>
        <taxon>Pseudomonadaceae</taxon>
        <taxon>Pseudomonas</taxon>
    </lineage>
</organism>
<gene>
    <name evidence="1" type="ORF">HK44_020435</name>
</gene>
<name>A0A010SYH9_PSEFL</name>